<evidence type="ECO:0000313" key="1">
    <source>
        <dbReference type="EMBL" id="VFJ56301.1"/>
    </source>
</evidence>
<reference evidence="1" key="1">
    <citation type="submission" date="2019-02" db="EMBL/GenBank/DDBJ databases">
        <authorList>
            <person name="Gruber-Vodicka R. H."/>
            <person name="Seah K. B. B."/>
        </authorList>
    </citation>
    <scope>NUCLEOTIDE SEQUENCE</scope>
    <source>
        <strain evidence="2">BECK_DK161</strain>
        <strain evidence="1">BECK_DK47</strain>
    </source>
</reference>
<dbReference type="EMBL" id="CAADEX010000057">
    <property type="protein sequence ID" value="VFJ56301.1"/>
    <property type="molecule type" value="Genomic_DNA"/>
</dbReference>
<dbReference type="AlphaFoldDB" id="A0A450SQT2"/>
<protein>
    <submittedName>
        <fullName evidence="1">Uncharacterized protein</fullName>
    </submittedName>
</protein>
<gene>
    <name evidence="1" type="ORF">BECKDK2373B_GA0170837_105720</name>
    <name evidence="2" type="ORF">BECKDK2373C_GA0170839_108917</name>
</gene>
<dbReference type="Pfam" id="PF11848">
    <property type="entry name" value="DUF3368"/>
    <property type="match status" value="1"/>
</dbReference>
<name>A0A450SQT2_9GAMM</name>
<proteinExistence type="predicted"/>
<dbReference type="EMBL" id="CAADEY010000089">
    <property type="protein sequence ID" value="VFJ61500.1"/>
    <property type="molecule type" value="Genomic_DNA"/>
</dbReference>
<organism evidence="1">
    <name type="scientific">Candidatus Kentrum sp. DK</name>
    <dbReference type="NCBI Taxonomy" id="2126562"/>
    <lineage>
        <taxon>Bacteria</taxon>
        <taxon>Pseudomonadati</taxon>
        <taxon>Pseudomonadota</taxon>
        <taxon>Gammaproteobacteria</taxon>
        <taxon>Candidatus Kentrum</taxon>
    </lineage>
</organism>
<dbReference type="InterPro" id="IPR021799">
    <property type="entry name" value="PIN-like_prokaryotic"/>
</dbReference>
<accession>A0A450SQT2</accession>
<sequence>MILPMPVISNTSPLWNLASIERLDLLQDQFPDIRIPRDVWRELQIGDEHPEVARIQRAIDAQWITIESRTNPHLQRSFMLERVGWGEERTPTWVSETSVCPGLCWGSFLTPTYLAGGMTGSVNFRNCLPPSNQAFSLSHSGYRHGDSFLVPKLQRL</sequence>
<evidence type="ECO:0000313" key="2">
    <source>
        <dbReference type="EMBL" id="VFJ61500.1"/>
    </source>
</evidence>